<protein>
    <submittedName>
        <fullName evidence="1">Uncharacterized protein</fullName>
    </submittedName>
</protein>
<dbReference type="EMBL" id="JAHRHJ020000001">
    <property type="protein sequence ID" value="KAH9329108.1"/>
    <property type="molecule type" value="Genomic_DNA"/>
</dbReference>
<accession>A0AA38GUC9</accession>
<dbReference type="Proteomes" id="UP000824469">
    <property type="component" value="Unassembled WGS sequence"/>
</dbReference>
<comment type="caution">
    <text evidence="1">The sequence shown here is derived from an EMBL/GenBank/DDBJ whole genome shotgun (WGS) entry which is preliminary data.</text>
</comment>
<proteinExistence type="predicted"/>
<organism evidence="1 2">
    <name type="scientific">Taxus chinensis</name>
    <name type="common">Chinese yew</name>
    <name type="synonym">Taxus wallichiana var. chinensis</name>
    <dbReference type="NCBI Taxonomy" id="29808"/>
    <lineage>
        <taxon>Eukaryota</taxon>
        <taxon>Viridiplantae</taxon>
        <taxon>Streptophyta</taxon>
        <taxon>Embryophyta</taxon>
        <taxon>Tracheophyta</taxon>
        <taxon>Spermatophyta</taxon>
        <taxon>Pinopsida</taxon>
        <taxon>Pinidae</taxon>
        <taxon>Conifers II</taxon>
        <taxon>Cupressales</taxon>
        <taxon>Taxaceae</taxon>
        <taxon>Taxus</taxon>
    </lineage>
</organism>
<name>A0AA38GUC9_TAXCH</name>
<feature type="non-terminal residue" evidence="1">
    <location>
        <position position="59"/>
    </location>
</feature>
<reference evidence="1 2" key="1">
    <citation type="journal article" date="2021" name="Nat. Plants">
        <title>The Taxus genome provides insights into paclitaxel biosynthesis.</title>
        <authorList>
            <person name="Xiong X."/>
            <person name="Gou J."/>
            <person name="Liao Q."/>
            <person name="Li Y."/>
            <person name="Zhou Q."/>
            <person name="Bi G."/>
            <person name="Li C."/>
            <person name="Du R."/>
            <person name="Wang X."/>
            <person name="Sun T."/>
            <person name="Guo L."/>
            <person name="Liang H."/>
            <person name="Lu P."/>
            <person name="Wu Y."/>
            <person name="Zhang Z."/>
            <person name="Ro D.K."/>
            <person name="Shang Y."/>
            <person name="Huang S."/>
            <person name="Yan J."/>
        </authorList>
    </citation>
    <scope>NUCLEOTIDE SEQUENCE [LARGE SCALE GENOMIC DNA]</scope>
    <source>
        <strain evidence="1">Ta-2019</strain>
    </source>
</reference>
<keyword evidence="2" id="KW-1185">Reference proteome</keyword>
<gene>
    <name evidence="1" type="ORF">KI387_001216</name>
</gene>
<sequence>MVKVDEVYLASDELDVGVRSMVDGDVDVDMIGVEIGKSVCGIVDIGMISKEEVYGVVDG</sequence>
<evidence type="ECO:0000313" key="2">
    <source>
        <dbReference type="Proteomes" id="UP000824469"/>
    </source>
</evidence>
<dbReference type="AlphaFoldDB" id="A0AA38GUC9"/>
<evidence type="ECO:0000313" key="1">
    <source>
        <dbReference type="EMBL" id="KAH9329108.1"/>
    </source>
</evidence>